<protein>
    <recommendedName>
        <fullName evidence="3">ABC transporter substrate binding protein</fullName>
    </recommendedName>
</protein>
<dbReference type="EMBL" id="FOUI01000004">
    <property type="protein sequence ID" value="SFM37570.1"/>
    <property type="molecule type" value="Genomic_DNA"/>
</dbReference>
<sequence length="303" mass="33514">MSFKRHGHRMMRALLILLLWVPAGWLTAGTLLLSPAPSTLSEQFADALGRQGRAITVQYLQQPPDTTALAEADLVITLGQAALKWRMQQAPSTPTLAIYLNLDSLHTLALTDADQRPDWLQLMTISPLPDRQLQLAAIGVPRLRSLGLLYSPSQDWQLPLWQAAAERQQLQLVTRRLDHPAQLARQLADLLPRTDALIGIEDSAVYAPELIKTILLTSYNHNRVLIGPSAPYIAAGSLASTYSDPEAVAADVSALLAQEWQPRTLHFPRRFSVISNRQVARSLGLDLPADDDLQQRLVQAEMP</sequence>
<evidence type="ECO:0008006" key="3">
    <source>
        <dbReference type="Google" id="ProtNLM"/>
    </source>
</evidence>
<gene>
    <name evidence="1" type="ORF">SAMN05216217_10479</name>
</gene>
<dbReference type="InterPro" id="IPR007487">
    <property type="entry name" value="ABC_transpt-TYRBP-like"/>
</dbReference>
<name>A0A1I4QD39_9GAMM</name>
<dbReference type="PANTHER" id="PTHR35271:SF1">
    <property type="entry name" value="ABC TRANSPORTER, SUBSTRATE-BINDING LIPOPROTEIN"/>
    <property type="match status" value="1"/>
</dbReference>
<proteinExistence type="predicted"/>
<dbReference type="Proteomes" id="UP000243629">
    <property type="component" value="Unassembled WGS sequence"/>
</dbReference>
<accession>A0A1I4QD39</accession>
<dbReference type="RefSeq" id="WP_093473872.1">
    <property type="nucleotide sequence ID" value="NZ_FOUI01000004.1"/>
</dbReference>
<dbReference type="OrthoDB" id="9178917at2"/>
<dbReference type="STRING" id="1720063.SAMN05216217_10479"/>
<dbReference type="AlphaFoldDB" id="A0A1I4QD39"/>
<evidence type="ECO:0000313" key="1">
    <source>
        <dbReference type="EMBL" id="SFM37570.1"/>
    </source>
</evidence>
<dbReference type="PANTHER" id="PTHR35271">
    <property type="entry name" value="ABC TRANSPORTER, SUBSTRATE-BINDING LIPOPROTEIN-RELATED"/>
    <property type="match status" value="1"/>
</dbReference>
<keyword evidence="2" id="KW-1185">Reference proteome</keyword>
<reference evidence="2" key="1">
    <citation type="submission" date="2016-10" db="EMBL/GenBank/DDBJ databases">
        <authorList>
            <person name="Varghese N."/>
            <person name="Submissions S."/>
        </authorList>
    </citation>
    <scope>NUCLEOTIDE SEQUENCE [LARGE SCALE GENOMIC DNA]</scope>
    <source>
        <strain evidence="2">DSM 24213</strain>
    </source>
</reference>
<organism evidence="1 2">
    <name type="scientific">Halopseudomonas yangmingensis</name>
    <dbReference type="NCBI Taxonomy" id="1720063"/>
    <lineage>
        <taxon>Bacteria</taxon>
        <taxon>Pseudomonadati</taxon>
        <taxon>Pseudomonadota</taxon>
        <taxon>Gammaproteobacteria</taxon>
        <taxon>Pseudomonadales</taxon>
        <taxon>Pseudomonadaceae</taxon>
        <taxon>Halopseudomonas</taxon>
    </lineage>
</organism>
<evidence type="ECO:0000313" key="2">
    <source>
        <dbReference type="Proteomes" id="UP000243629"/>
    </source>
</evidence>
<dbReference type="Gene3D" id="3.40.50.2300">
    <property type="match status" value="1"/>
</dbReference>